<feature type="compositionally biased region" description="Polar residues" evidence="1">
    <location>
        <begin position="113"/>
        <end position="122"/>
    </location>
</feature>
<protein>
    <submittedName>
        <fullName evidence="2">Uncharacterized protein</fullName>
    </submittedName>
</protein>
<dbReference type="AlphaFoldDB" id="A0A8H2Y3K9"/>
<feature type="region of interest" description="Disordered" evidence="1">
    <location>
        <begin position="47"/>
        <end position="138"/>
    </location>
</feature>
<evidence type="ECO:0000313" key="2">
    <source>
        <dbReference type="EMBL" id="CAE6439879.1"/>
    </source>
</evidence>
<dbReference type="Proteomes" id="UP000663843">
    <property type="component" value="Unassembled WGS sequence"/>
</dbReference>
<name>A0A8H2Y3K9_9AGAM</name>
<sequence>MDEEDVQMFAQGAAGLALAASALAEAARSLSEAAAALSAFSIASQDTEVPSTAYQSCESATQVSESHGMDDEGDDAQEADDDDSSVGANTGNNVYPRDVTPEASTIDNEDQYDSQLDLTPTRSHFEVPYESSDGKERPSLESINQLIRPGHLYLVLAEEFDALPLILAYATAGKKTICYVPTSGSLSPWESIISSIIPNRQVWSAVSFSGNSIVQLSEIVEQFASAEKGSVLTLRSTFNARANECKAHSRADSVIFWGLPGSKFWPDTMEAVQQSPHTLLILSQREYVHSNCQSFLTGLGSSFAAHPNHRELNSFNPGSLLTNFRDNVQRIIPRAQHSQNTQAIYEALLESPINDTGYAGFITPSSAKRIDVVNKFMARVFLRGTVENGSSRYPPAGPELQIPDRTNRRLAVIFKAKAPIGKDSAGVKPKAIPETIPNKEPVKAPGPLVFTPRPGRWWICLQRDADVIPFICYLAHQHPKSMCCISHTDSAFVYGNLFNKISTHKVIITSKKPRTLEEGIERFSKAALENSLCLVRGNPLETVDNPLSFERVKADALIYWGLPAESSFLWPSKVSQGQFTHVYVIVPLDQFSTARKPIMTESGFQEHPDSATLNTEGEHSIMHPFREKVKSALASTTPGEYRQISHFYFPANPAAYTATEFLKRAMLWNGY</sequence>
<accession>A0A8H2Y3K9</accession>
<feature type="compositionally biased region" description="Polar residues" evidence="1">
    <location>
        <begin position="47"/>
        <end position="65"/>
    </location>
</feature>
<comment type="caution">
    <text evidence="2">The sequence shown here is derived from an EMBL/GenBank/DDBJ whole genome shotgun (WGS) entry which is preliminary data.</text>
</comment>
<reference evidence="2" key="1">
    <citation type="submission" date="2021-01" db="EMBL/GenBank/DDBJ databases">
        <authorList>
            <person name="Kaushik A."/>
        </authorList>
    </citation>
    <scope>NUCLEOTIDE SEQUENCE</scope>
    <source>
        <strain evidence="2">AG2-2IIIB</strain>
    </source>
</reference>
<evidence type="ECO:0000256" key="1">
    <source>
        <dbReference type="SAM" id="MobiDB-lite"/>
    </source>
</evidence>
<feature type="compositionally biased region" description="Basic and acidic residues" evidence="1">
    <location>
        <begin position="123"/>
        <end position="138"/>
    </location>
</feature>
<evidence type="ECO:0000313" key="3">
    <source>
        <dbReference type="Proteomes" id="UP000663843"/>
    </source>
</evidence>
<dbReference type="EMBL" id="CAJMWT010002326">
    <property type="protein sequence ID" value="CAE6439879.1"/>
    <property type="molecule type" value="Genomic_DNA"/>
</dbReference>
<gene>
    <name evidence="2" type="ORF">RDB_LOCUS73967</name>
</gene>
<organism evidence="2 3">
    <name type="scientific">Rhizoctonia solani</name>
    <dbReference type="NCBI Taxonomy" id="456999"/>
    <lineage>
        <taxon>Eukaryota</taxon>
        <taxon>Fungi</taxon>
        <taxon>Dikarya</taxon>
        <taxon>Basidiomycota</taxon>
        <taxon>Agaricomycotina</taxon>
        <taxon>Agaricomycetes</taxon>
        <taxon>Cantharellales</taxon>
        <taxon>Ceratobasidiaceae</taxon>
        <taxon>Rhizoctonia</taxon>
    </lineage>
</organism>
<proteinExistence type="predicted"/>
<feature type="compositionally biased region" description="Acidic residues" evidence="1">
    <location>
        <begin position="71"/>
        <end position="84"/>
    </location>
</feature>